<comment type="caution">
    <text evidence="5">The sequence shown here is derived from an EMBL/GenBank/DDBJ whole genome shotgun (WGS) entry which is preliminary data.</text>
</comment>
<dbReference type="Gene3D" id="3.90.1030.10">
    <property type="entry name" value="Ribosomal protein L17"/>
    <property type="match status" value="2"/>
</dbReference>
<evidence type="ECO:0000313" key="6">
    <source>
        <dbReference type="Proteomes" id="UP000709351"/>
    </source>
</evidence>
<sequence>MAMYRKLGKATAPRKAMLRSLTTDVLRYGKVFTTEARAKEVRKQVEKLIALSVREKDNYEMVAVKAKVAKKDADGKRVKEVVDGKKVTVYEEVEKSIQKDKPSRLQARRQILAATYVPTERPGTVAGRKKNTKKVDIAKKLFDEIAPKYVDRKGGYTRIVKVGLRKGDAAMEVLLELV</sequence>
<reference evidence="5" key="1">
    <citation type="submission" date="2020-04" db="EMBL/GenBank/DDBJ databases">
        <title>Deep metagenomics examines the oral microbiome during advanced dental caries in children, revealing novel taxa and co-occurrences with host molecules.</title>
        <authorList>
            <person name="Baker J.L."/>
            <person name="Morton J.T."/>
            <person name="Dinis M."/>
            <person name="Alvarez R."/>
            <person name="Tran N.C."/>
            <person name="Knight R."/>
            <person name="Edlund A."/>
        </authorList>
    </citation>
    <scope>NUCLEOTIDE SEQUENCE</scope>
    <source>
        <strain evidence="5">JCVI_24_bin.2</strain>
    </source>
</reference>
<organism evidence="5 6">
    <name type="scientific">Oribacterium parvum</name>
    <dbReference type="NCBI Taxonomy" id="1501329"/>
    <lineage>
        <taxon>Bacteria</taxon>
        <taxon>Bacillati</taxon>
        <taxon>Bacillota</taxon>
        <taxon>Clostridia</taxon>
        <taxon>Lachnospirales</taxon>
        <taxon>Lachnospiraceae</taxon>
        <taxon>Oribacterium</taxon>
    </lineage>
</organism>
<keyword evidence="3 4" id="KW-0687">Ribonucleoprotein</keyword>
<dbReference type="PANTHER" id="PTHR14413">
    <property type="entry name" value="RIBOSOMAL PROTEIN L17"/>
    <property type="match status" value="1"/>
</dbReference>
<proteinExistence type="inferred from homology"/>
<evidence type="ECO:0000256" key="3">
    <source>
        <dbReference type="ARBA" id="ARBA00023274"/>
    </source>
</evidence>
<dbReference type="GO" id="GO:0006412">
    <property type="term" value="P:translation"/>
    <property type="evidence" value="ECO:0007669"/>
    <property type="project" value="UniProtKB-UniRule"/>
</dbReference>
<dbReference type="HAMAP" id="MF_01368">
    <property type="entry name" value="Ribosomal_bL17"/>
    <property type="match status" value="1"/>
</dbReference>
<dbReference type="GO" id="GO:0022625">
    <property type="term" value="C:cytosolic large ribosomal subunit"/>
    <property type="evidence" value="ECO:0007669"/>
    <property type="project" value="TreeGrafter"/>
</dbReference>
<name>A0A930GZX3_9FIRM</name>
<dbReference type="RefSeq" id="WP_273154593.1">
    <property type="nucleotide sequence ID" value="NZ_CAUSUX010000009.1"/>
</dbReference>
<dbReference type="Pfam" id="PF01196">
    <property type="entry name" value="Ribosomal_L17"/>
    <property type="match status" value="2"/>
</dbReference>
<evidence type="ECO:0000313" key="5">
    <source>
        <dbReference type="EMBL" id="MBF1283502.1"/>
    </source>
</evidence>
<dbReference type="InterPro" id="IPR036373">
    <property type="entry name" value="Ribosomal_bL17_sf"/>
</dbReference>
<dbReference type="GO" id="GO:0003735">
    <property type="term" value="F:structural constituent of ribosome"/>
    <property type="evidence" value="ECO:0007669"/>
    <property type="project" value="InterPro"/>
</dbReference>
<comment type="subunit">
    <text evidence="4">Part of the 50S ribosomal subunit. Contacts protein L32.</text>
</comment>
<accession>A0A930GZX3</accession>
<dbReference type="InterPro" id="IPR000456">
    <property type="entry name" value="Ribosomal_bL17"/>
</dbReference>
<keyword evidence="2 4" id="KW-0689">Ribosomal protein</keyword>
<dbReference type="PANTHER" id="PTHR14413:SF16">
    <property type="entry name" value="LARGE RIBOSOMAL SUBUNIT PROTEIN BL17M"/>
    <property type="match status" value="1"/>
</dbReference>
<evidence type="ECO:0000256" key="4">
    <source>
        <dbReference type="HAMAP-Rule" id="MF_01368"/>
    </source>
</evidence>
<dbReference type="SUPFAM" id="SSF64263">
    <property type="entry name" value="Prokaryotic ribosomal protein L17"/>
    <property type="match status" value="1"/>
</dbReference>
<gene>
    <name evidence="4 5" type="primary">rplQ</name>
    <name evidence="5" type="ORF">HXM93_03080</name>
</gene>
<dbReference type="EMBL" id="JABZRD010000149">
    <property type="protein sequence ID" value="MBF1283502.1"/>
    <property type="molecule type" value="Genomic_DNA"/>
</dbReference>
<protein>
    <recommendedName>
        <fullName evidence="4">Large ribosomal subunit protein bL17</fullName>
    </recommendedName>
</protein>
<comment type="similarity">
    <text evidence="1 4">Belongs to the bacterial ribosomal protein bL17 family.</text>
</comment>
<dbReference type="Proteomes" id="UP000709351">
    <property type="component" value="Unassembled WGS sequence"/>
</dbReference>
<dbReference type="AlphaFoldDB" id="A0A930GZX3"/>
<evidence type="ECO:0000256" key="2">
    <source>
        <dbReference type="ARBA" id="ARBA00022980"/>
    </source>
</evidence>
<evidence type="ECO:0000256" key="1">
    <source>
        <dbReference type="ARBA" id="ARBA00008777"/>
    </source>
</evidence>